<evidence type="ECO:0000313" key="3">
    <source>
        <dbReference type="EMBL" id="CRK95182.1"/>
    </source>
</evidence>
<sequence length="81" mass="9575">MVIGNICGNLLEVKVACLPLAASFLLFFKKHKNMRQYFYPFVNEDIMWEKQLHKNNKRMKKIRNENENPSTRCSIGDLKQT</sequence>
<keyword evidence="2" id="KW-0472">Membrane</keyword>
<keyword evidence="4" id="KW-1185">Reference proteome</keyword>
<keyword evidence="2" id="KW-1133">Transmembrane helix</keyword>
<evidence type="ECO:0000313" key="4">
    <source>
        <dbReference type="Proteomes" id="UP000183832"/>
    </source>
</evidence>
<reference evidence="3 4" key="1">
    <citation type="submission" date="2015-04" db="EMBL/GenBank/DDBJ databases">
        <authorList>
            <person name="Syromyatnikov M.Y."/>
            <person name="Popov V.N."/>
        </authorList>
    </citation>
    <scope>NUCLEOTIDE SEQUENCE [LARGE SCALE GENOMIC DNA]</scope>
</reference>
<dbReference type="Proteomes" id="UP000183832">
    <property type="component" value="Unassembled WGS sequence"/>
</dbReference>
<proteinExistence type="predicted"/>
<evidence type="ECO:0000256" key="2">
    <source>
        <dbReference type="SAM" id="Phobius"/>
    </source>
</evidence>
<feature type="transmembrane region" description="Helical" evidence="2">
    <location>
        <begin position="6"/>
        <end position="28"/>
    </location>
</feature>
<dbReference type="EMBL" id="CVRI01000041">
    <property type="protein sequence ID" value="CRK95182.1"/>
    <property type="molecule type" value="Genomic_DNA"/>
</dbReference>
<dbReference type="AlphaFoldDB" id="A0A1J1I8A7"/>
<evidence type="ECO:0000256" key="1">
    <source>
        <dbReference type="SAM" id="MobiDB-lite"/>
    </source>
</evidence>
<gene>
    <name evidence="3" type="ORF">CLUMA_CG008790</name>
</gene>
<protein>
    <submittedName>
        <fullName evidence="3">CLUMA_CG008790, isoform A</fullName>
    </submittedName>
</protein>
<feature type="compositionally biased region" description="Polar residues" evidence="1">
    <location>
        <begin position="67"/>
        <end position="81"/>
    </location>
</feature>
<accession>A0A1J1I8A7</accession>
<name>A0A1J1I8A7_9DIPT</name>
<organism evidence="3 4">
    <name type="scientific">Clunio marinus</name>
    <dbReference type="NCBI Taxonomy" id="568069"/>
    <lineage>
        <taxon>Eukaryota</taxon>
        <taxon>Metazoa</taxon>
        <taxon>Ecdysozoa</taxon>
        <taxon>Arthropoda</taxon>
        <taxon>Hexapoda</taxon>
        <taxon>Insecta</taxon>
        <taxon>Pterygota</taxon>
        <taxon>Neoptera</taxon>
        <taxon>Endopterygota</taxon>
        <taxon>Diptera</taxon>
        <taxon>Nematocera</taxon>
        <taxon>Chironomoidea</taxon>
        <taxon>Chironomidae</taxon>
        <taxon>Clunio</taxon>
    </lineage>
</organism>
<keyword evidence="2" id="KW-0812">Transmembrane</keyword>
<feature type="region of interest" description="Disordered" evidence="1">
    <location>
        <begin position="60"/>
        <end position="81"/>
    </location>
</feature>